<dbReference type="InterPro" id="IPR013162">
    <property type="entry name" value="CD80_C2-set"/>
</dbReference>
<proteinExistence type="predicted"/>
<dbReference type="InterPro" id="IPR007110">
    <property type="entry name" value="Ig-like_dom"/>
</dbReference>
<keyword evidence="1" id="KW-1015">Disulfide bond</keyword>
<feature type="domain" description="Ig-like" evidence="2">
    <location>
        <begin position="7"/>
        <end position="43"/>
    </location>
</feature>
<dbReference type="SUPFAM" id="SSF48726">
    <property type="entry name" value="Immunoglobulin"/>
    <property type="match status" value="1"/>
</dbReference>
<name>A0A5E4QZG2_9NEOP</name>
<dbReference type="EMBL" id="FZQP02006804">
    <property type="protein sequence ID" value="VVD03802.1"/>
    <property type="molecule type" value="Genomic_DNA"/>
</dbReference>
<organism evidence="3 4">
    <name type="scientific">Leptidea sinapis</name>
    <dbReference type="NCBI Taxonomy" id="189913"/>
    <lineage>
        <taxon>Eukaryota</taxon>
        <taxon>Metazoa</taxon>
        <taxon>Ecdysozoa</taxon>
        <taxon>Arthropoda</taxon>
        <taxon>Hexapoda</taxon>
        <taxon>Insecta</taxon>
        <taxon>Pterygota</taxon>
        <taxon>Neoptera</taxon>
        <taxon>Endopterygota</taxon>
        <taxon>Lepidoptera</taxon>
        <taxon>Glossata</taxon>
        <taxon>Ditrysia</taxon>
        <taxon>Papilionoidea</taxon>
        <taxon>Pieridae</taxon>
        <taxon>Dismorphiinae</taxon>
        <taxon>Leptidea</taxon>
    </lineage>
</organism>
<keyword evidence="4" id="KW-1185">Reference proteome</keyword>
<dbReference type="Gene3D" id="2.60.40.10">
    <property type="entry name" value="Immunoglobulins"/>
    <property type="match status" value="1"/>
</dbReference>
<dbReference type="InterPro" id="IPR036179">
    <property type="entry name" value="Ig-like_dom_sf"/>
</dbReference>
<dbReference type="PROSITE" id="PS50835">
    <property type="entry name" value="IG_LIKE"/>
    <property type="match status" value="1"/>
</dbReference>
<evidence type="ECO:0000256" key="1">
    <source>
        <dbReference type="ARBA" id="ARBA00023157"/>
    </source>
</evidence>
<sequence>MKKRIPPNKIAISGVGEHVTQGTILTLMCVVSGARPAATIEWYNGTHLLSTDSHNIQKDGRTGIHAVGLC</sequence>
<dbReference type="InterPro" id="IPR013783">
    <property type="entry name" value="Ig-like_fold"/>
</dbReference>
<dbReference type="Proteomes" id="UP000324832">
    <property type="component" value="Unassembled WGS sequence"/>
</dbReference>
<dbReference type="AlphaFoldDB" id="A0A5E4QZG2"/>
<evidence type="ECO:0000313" key="4">
    <source>
        <dbReference type="Proteomes" id="UP000324832"/>
    </source>
</evidence>
<evidence type="ECO:0000259" key="2">
    <source>
        <dbReference type="PROSITE" id="PS50835"/>
    </source>
</evidence>
<dbReference type="Pfam" id="PF08205">
    <property type="entry name" value="C2-set_2"/>
    <property type="match status" value="1"/>
</dbReference>
<accession>A0A5E4QZG2</accession>
<gene>
    <name evidence="3" type="ORF">LSINAPIS_LOCUS13718</name>
</gene>
<protein>
    <recommendedName>
        <fullName evidence="2">Ig-like domain-containing protein</fullName>
    </recommendedName>
</protein>
<reference evidence="3 4" key="1">
    <citation type="submission" date="2017-07" db="EMBL/GenBank/DDBJ databases">
        <authorList>
            <person name="Talla V."/>
            <person name="Backstrom N."/>
        </authorList>
    </citation>
    <scope>NUCLEOTIDE SEQUENCE [LARGE SCALE GENOMIC DNA]</scope>
</reference>
<evidence type="ECO:0000313" key="3">
    <source>
        <dbReference type="EMBL" id="VVD03802.1"/>
    </source>
</evidence>